<dbReference type="InterPro" id="IPR051396">
    <property type="entry name" value="Bact_Antivir_Def_Nuclease"/>
</dbReference>
<proteinExistence type="predicted"/>
<name>A0A345P7K9_9GAMM</name>
<gene>
    <name evidence="2" type="ORF">HYN46_10705</name>
</gene>
<dbReference type="RefSeq" id="WP_114899377.1">
    <property type="nucleotide sequence ID" value="NZ_CP031222.1"/>
</dbReference>
<dbReference type="KEGG" id="mbah:HYN46_10705"/>
<keyword evidence="2" id="KW-0547">Nucleotide-binding</keyword>
<accession>A0A345P7K9</accession>
<keyword evidence="3" id="KW-1185">Reference proteome</keyword>
<dbReference type="Gene3D" id="3.40.50.300">
    <property type="entry name" value="P-loop containing nucleotide triphosphate hydrolases"/>
    <property type="match status" value="1"/>
</dbReference>
<evidence type="ECO:0000313" key="3">
    <source>
        <dbReference type="Proteomes" id="UP000253940"/>
    </source>
</evidence>
<feature type="domain" description="ATPase AAA-type core" evidence="1">
    <location>
        <begin position="227"/>
        <end position="335"/>
    </location>
</feature>
<sequence>MRFQIVNKDVKNRGDFKILELSKYVSNDDNIFTLLVGKNSSGKSRLLASVITDFKKSADRYQYYPPSKIIAISTGANDKFPRVSDINTSYLFYSPRNKIDRAKRPLSTRNPLFKTDFLHLERIFDYIALEDYFVRYNFKAISGILSHLGLTENFNVSYNINSVVFDQYFDEIYGSKTSEEIDSSSSFFYEPAKLKDVPRNIRVEFIEFFLTRDKNFSVNIESRHGFSSFLRSTKDLFIYLVEINVLRISKISFYEKKTKSRIGLADLSSGQISFLGIFLTLAVFLENNALVCIDEPEISFHPEWQLDFMYVLQKYFSHYKGCHFIIATHSPQIVSGLRNDNGFILDLETDILHRADSYKCSADVQLAEVFGYPGYNNEYLIRLAMNYIAMIIDDKFVSFEEEEKEKIRMLFKLVDNLDASDTAAVLIKQMGNFMAVKEVPL</sequence>
<dbReference type="Proteomes" id="UP000253940">
    <property type="component" value="Chromosome"/>
</dbReference>
<dbReference type="OrthoDB" id="9815944at2"/>
<reference evidence="2 3" key="1">
    <citation type="submission" date="2018-07" db="EMBL/GenBank/DDBJ databases">
        <title>Genome sequencing of Moraxellaceae gen. HYN0046.</title>
        <authorList>
            <person name="Kim M."/>
            <person name="Yi H."/>
        </authorList>
    </citation>
    <scope>NUCLEOTIDE SEQUENCE [LARGE SCALE GENOMIC DNA]</scope>
    <source>
        <strain evidence="2 3">HYN0046</strain>
    </source>
</reference>
<evidence type="ECO:0000259" key="1">
    <source>
        <dbReference type="Pfam" id="PF13304"/>
    </source>
</evidence>
<dbReference type="SUPFAM" id="SSF52540">
    <property type="entry name" value="P-loop containing nucleoside triphosphate hydrolases"/>
    <property type="match status" value="1"/>
</dbReference>
<dbReference type="Pfam" id="PF13304">
    <property type="entry name" value="AAA_21"/>
    <property type="match status" value="1"/>
</dbReference>
<dbReference type="InterPro" id="IPR003959">
    <property type="entry name" value="ATPase_AAA_core"/>
</dbReference>
<dbReference type="PANTHER" id="PTHR43581">
    <property type="entry name" value="ATP/GTP PHOSPHATASE"/>
    <property type="match status" value="1"/>
</dbReference>
<organism evidence="2 3">
    <name type="scientific">Aquirhabdus parva</name>
    <dbReference type="NCBI Taxonomy" id="2283318"/>
    <lineage>
        <taxon>Bacteria</taxon>
        <taxon>Pseudomonadati</taxon>
        <taxon>Pseudomonadota</taxon>
        <taxon>Gammaproteobacteria</taxon>
        <taxon>Moraxellales</taxon>
        <taxon>Moraxellaceae</taxon>
        <taxon>Aquirhabdus</taxon>
    </lineage>
</organism>
<dbReference type="InterPro" id="IPR027417">
    <property type="entry name" value="P-loop_NTPase"/>
</dbReference>
<evidence type="ECO:0000313" key="2">
    <source>
        <dbReference type="EMBL" id="AXI03268.1"/>
    </source>
</evidence>
<dbReference type="PANTHER" id="PTHR43581:SF4">
    <property type="entry name" value="ATP_GTP PHOSPHATASE"/>
    <property type="match status" value="1"/>
</dbReference>
<dbReference type="EMBL" id="CP031222">
    <property type="protein sequence ID" value="AXI03268.1"/>
    <property type="molecule type" value="Genomic_DNA"/>
</dbReference>
<dbReference type="GO" id="GO:0016887">
    <property type="term" value="F:ATP hydrolysis activity"/>
    <property type="evidence" value="ECO:0007669"/>
    <property type="project" value="InterPro"/>
</dbReference>
<keyword evidence="2" id="KW-0067">ATP-binding</keyword>
<dbReference type="AlphaFoldDB" id="A0A345P7K9"/>
<dbReference type="GO" id="GO:0005524">
    <property type="term" value="F:ATP binding"/>
    <property type="evidence" value="ECO:0007669"/>
    <property type="project" value="UniProtKB-KW"/>
</dbReference>
<protein>
    <submittedName>
        <fullName evidence="2">ATP-binding protein</fullName>
    </submittedName>
</protein>